<evidence type="ECO:0000259" key="1">
    <source>
        <dbReference type="Pfam" id="PF02589"/>
    </source>
</evidence>
<dbReference type="InterPro" id="IPR024185">
    <property type="entry name" value="FTHF_cligase-like_sf"/>
</dbReference>
<organism evidence="2 3">
    <name type="scientific">Pedobacter antarcticus 4BY</name>
    <dbReference type="NCBI Taxonomy" id="1358423"/>
    <lineage>
        <taxon>Bacteria</taxon>
        <taxon>Pseudomonadati</taxon>
        <taxon>Bacteroidota</taxon>
        <taxon>Sphingobacteriia</taxon>
        <taxon>Sphingobacteriales</taxon>
        <taxon>Sphingobacteriaceae</taxon>
        <taxon>Pedobacter</taxon>
    </lineage>
</organism>
<dbReference type="InterPro" id="IPR003741">
    <property type="entry name" value="LUD_dom"/>
</dbReference>
<reference evidence="2 3" key="1">
    <citation type="journal article" date="1992" name="Int. J. Syst. Bacteriol.">
        <title>Sphingobacterium antarcticus sp. nov. a Psychrotrophic Bacterium from the Soils of Schirmacher Oasis, Antarctica.</title>
        <authorList>
            <person name="Shivaji S."/>
            <person name="Ray M.K."/>
            <person name="Rao N.S."/>
            <person name="Saiserr L."/>
            <person name="Jagannadham M.V."/>
            <person name="Kumar G.S."/>
            <person name="Reddy G."/>
            <person name="Bhargava P.M."/>
        </authorList>
    </citation>
    <scope>NUCLEOTIDE SEQUENCE [LARGE SCALE GENOMIC DNA]</scope>
    <source>
        <strain evidence="2 3">4BY</strain>
    </source>
</reference>
<dbReference type="Gene3D" id="3.40.50.10420">
    <property type="entry name" value="NagB/RpiA/CoA transferase-like"/>
    <property type="match status" value="1"/>
</dbReference>
<evidence type="ECO:0000313" key="2">
    <source>
        <dbReference type="EMBL" id="KEQ28087.1"/>
    </source>
</evidence>
<dbReference type="EMBL" id="JNFF01000117">
    <property type="protein sequence ID" value="KEQ28087.1"/>
    <property type="molecule type" value="Genomic_DNA"/>
</dbReference>
<keyword evidence="3" id="KW-1185">Reference proteome</keyword>
<dbReference type="SUPFAM" id="SSF100950">
    <property type="entry name" value="NagB/RpiA/CoA transferase-like"/>
    <property type="match status" value="1"/>
</dbReference>
<dbReference type="eggNOG" id="COG1556">
    <property type="taxonomic scope" value="Bacteria"/>
</dbReference>
<dbReference type="PANTHER" id="PTHR43682:SF1">
    <property type="entry name" value="LACTATE UTILIZATION PROTEIN C"/>
    <property type="match status" value="1"/>
</dbReference>
<sequence>MVQKNEEIISQKFHPMQDPLSLQSRANILAALRHNQPESSALPPLLYFPQAPAAELKEQFIRIATGIGSVVLTADTFEGAVELLQNTIKPGQKVLSTVPELSSDEFIYPGKDQDPHRYADLDIAIFKPLVAVAENSALWITDEQLITRALPFITQHIYMLVDISVLVADMHEASRITGLESQKYGFGTYIAGPSKTADIEQSLVLGAHGPRSMTIFLYGSGA</sequence>
<dbReference type="Proteomes" id="UP000028007">
    <property type="component" value="Unassembled WGS sequence"/>
</dbReference>
<dbReference type="Pfam" id="PF02589">
    <property type="entry name" value="LUD_dom"/>
    <property type="match status" value="1"/>
</dbReference>
<dbReference type="PANTHER" id="PTHR43682">
    <property type="entry name" value="LACTATE UTILIZATION PROTEIN C"/>
    <property type="match status" value="1"/>
</dbReference>
<comment type="caution">
    <text evidence="2">The sequence shown here is derived from an EMBL/GenBank/DDBJ whole genome shotgun (WGS) entry which is preliminary data.</text>
</comment>
<protein>
    <recommendedName>
        <fullName evidence="1">LUD domain-containing protein</fullName>
    </recommendedName>
</protein>
<dbReference type="InterPro" id="IPR037171">
    <property type="entry name" value="NagB/RpiA_transferase-like"/>
</dbReference>
<name>A0A081PBL4_9SPHI</name>
<evidence type="ECO:0000313" key="3">
    <source>
        <dbReference type="Proteomes" id="UP000028007"/>
    </source>
</evidence>
<gene>
    <name evidence="2" type="ORF">N180_00165</name>
</gene>
<feature type="domain" description="LUD" evidence="1">
    <location>
        <begin position="118"/>
        <end position="217"/>
    </location>
</feature>
<dbReference type="AlphaFoldDB" id="A0A081PBL4"/>
<accession>A0A081PBL4</accession>
<proteinExistence type="predicted"/>